<feature type="signal peptide" evidence="1">
    <location>
        <begin position="1"/>
        <end position="17"/>
    </location>
</feature>
<reference evidence="2" key="1">
    <citation type="journal article" date="2017" name="Ticks Tick Borne Dis.">
        <title>An insight into the sialome of Hyalomma excavatum.</title>
        <authorList>
            <person name="Ribeiro J.M."/>
            <person name="Slovak M."/>
            <person name="Francischetti I.M."/>
        </authorList>
    </citation>
    <scope>NUCLEOTIDE SEQUENCE</scope>
    <source>
        <strain evidence="2">Samish</strain>
        <tissue evidence="2">Salivary glands</tissue>
    </source>
</reference>
<feature type="chain" id="PRO_5007283889" evidence="1">
    <location>
        <begin position="18"/>
        <end position="198"/>
    </location>
</feature>
<proteinExistence type="evidence at transcript level"/>
<organism evidence="2">
    <name type="scientific">Hyalomma excavatum</name>
    <dbReference type="NCBI Taxonomy" id="257692"/>
    <lineage>
        <taxon>Eukaryota</taxon>
        <taxon>Metazoa</taxon>
        <taxon>Ecdysozoa</taxon>
        <taxon>Arthropoda</taxon>
        <taxon>Chelicerata</taxon>
        <taxon>Arachnida</taxon>
        <taxon>Acari</taxon>
        <taxon>Parasitiformes</taxon>
        <taxon>Ixodida</taxon>
        <taxon>Ixodoidea</taxon>
        <taxon>Ixodidae</taxon>
        <taxon>Hyalomminae</taxon>
        <taxon>Hyalomma</taxon>
    </lineage>
</organism>
<feature type="non-terminal residue" evidence="2">
    <location>
        <position position="198"/>
    </location>
</feature>
<sequence>MKLVLVGAVAFFSLSRCRVEVTGQDTAKPDFETAFPSSTKYLLSIQNIYLEKNEKPKWCASFMRKPERSKSKLYVEYTYQGKKRRGTADLTFYSLKSSDSNKNAANISNARPKKFKVLETTDYPYELLYAQGNECMVVTVPKNKPIGAAAELRGRPGFKHFCVLMVREDLIRQPSNYQNCRNEYIVLCTAYISYGINN</sequence>
<accession>A0A131XLA7</accession>
<dbReference type="EMBL" id="GEFH01000712">
    <property type="protein sequence ID" value="JAP67869.1"/>
    <property type="molecule type" value="mRNA"/>
</dbReference>
<evidence type="ECO:0000256" key="1">
    <source>
        <dbReference type="SAM" id="SignalP"/>
    </source>
</evidence>
<dbReference type="AlphaFoldDB" id="A0A131XLA7"/>
<evidence type="ECO:0000313" key="2">
    <source>
        <dbReference type="EMBL" id="JAP67869.1"/>
    </source>
</evidence>
<protein>
    <submittedName>
        <fullName evidence="2">Putative secreted protein</fullName>
    </submittedName>
</protein>
<dbReference type="InterPro" id="IPR012674">
    <property type="entry name" value="Calycin"/>
</dbReference>
<dbReference type="InterPro" id="IPR002970">
    <property type="entry name" value="Tick_his-bd"/>
</dbReference>
<dbReference type="Gene3D" id="2.40.128.20">
    <property type="match status" value="1"/>
</dbReference>
<dbReference type="GO" id="GO:0043176">
    <property type="term" value="F:amine binding"/>
    <property type="evidence" value="ECO:0007669"/>
    <property type="project" value="InterPro"/>
</dbReference>
<dbReference type="GO" id="GO:0030682">
    <property type="term" value="P:symbiont-mediated perturbation of host defenses"/>
    <property type="evidence" value="ECO:0007669"/>
    <property type="project" value="InterPro"/>
</dbReference>
<name>A0A131XLA7_9ACAR</name>
<keyword evidence="1" id="KW-0732">Signal</keyword>
<dbReference type="Pfam" id="PF02098">
    <property type="entry name" value="His_binding"/>
    <property type="match status" value="1"/>
</dbReference>